<dbReference type="AlphaFoldDB" id="A0A6C7E6V9"/>
<protein>
    <recommendedName>
        <fullName evidence="6 15">tRNA (guanine-N(1)-)-methyltransferase</fullName>
        <ecNumber evidence="5 15">2.1.1.228</ecNumber>
    </recommendedName>
    <alternativeName>
        <fullName evidence="12 15">M1G-methyltransferase</fullName>
    </alternativeName>
    <alternativeName>
        <fullName evidence="13 15">tRNA [GM37] methyltransferase</fullName>
    </alternativeName>
</protein>
<evidence type="ECO:0000256" key="5">
    <source>
        <dbReference type="ARBA" id="ARBA00012807"/>
    </source>
</evidence>
<keyword evidence="9 15" id="KW-0808">Transferase</keyword>
<dbReference type="PANTHER" id="PTHR46417:SF1">
    <property type="entry name" value="TRNA (GUANINE-N(1)-)-METHYLTRANSFERASE"/>
    <property type="match status" value="1"/>
</dbReference>
<dbReference type="GO" id="GO:0052906">
    <property type="term" value="F:tRNA (guanine(37)-N1)-methyltransferase activity"/>
    <property type="evidence" value="ECO:0007669"/>
    <property type="project" value="UniProtKB-UniRule"/>
</dbReference>
<comment type="similarity">
    <text evidence="3 15 17">Belongs to the RNA methyltransferase TrmD family.</text>
</comment>
<dbReference type="EMBL" id="AP012057">
    <property type="protein sequence ID" value="BAN02190.1"/>
    <property type="molecule type" value="Genomic_DNA"/>
</dbReference>
<dbReference type="GO" id="GO:0002939">
    <property type="term" value="P:tRNA N1-guanine methylation"/>
    <property type="evidence" value="ECO:0007669"/>
    <property type="project" value="TreeGrafter"/>
</dbReference>
<dbReference type="CDD" id="cd18080">
    <property type="entry name" value="TrmD-like"/>
    <property type="match status" value="1"/>
</dbReference>
<dbReference type="PANTHER" id="PTHR46417">
    <property type="entry name" value="TRNA (GUANINE-N(1)-)-METHYLTRANSFERASE"/>
    <property type="match status" value="1"/>
</dbReference>
<comment type="catalytic activity">
    <reaction evidence="14 15 17">
        <text>guanosine(37) in tRNA + S-adenosyl-L-methionine = N(1)-methylguanosine(37) in tRNA + S-adenosyl-L-homocysteine + H(+)</text>
        <dbReference type="Rhea" id="RHEA:36899"/>
        <dbReference type="Rhea" id="RHEA-COMP:10145"/>
        <dbReference type="Rhea" id="RHEA-COMP:10147"/>
        <dbReference type="ChEBI" id="CHEBI:15378"/>
        <dbReference type="ChEBI" id="CHEBI:57856"/>
        <dbReference type="ChEBI" id="CHEBI:59789"/>
        <dbReference type="ChEBI" id="CHEBI:73542"/>
        <dbReference type="ChEBI" id="CHEBI:74269"/>
        <dbReference type="EC" id="2.1.1.228"/>
    </reaction>
</comment>
<dbReference type="Proteomes" id="UP000011863">
    <property type="component" value="Chromosome"/>
</dbReference>
<evidence type="ECO:0000256" key="15">
    <source>
        <dbReference type="HAMAP-Rule" id="MF_00605"/>
    </source>
</evidence>
<dbReference type="PIRSF" id="PIRSF000386">
    <property type="entry name" value="tRNA_mtase"/>
    <property type="match status" value="1"/>
</dbReference>
<gene>
    <name evidence="15 19" type="primary">trmD</name>
    <name evidence="19" type="ORF">YM304_18760</name>
</gene>
<sequence length="251" mass="27759">MPDPSDALRIEVFSIFPALVDDFCSESLLGKARTNGLLDLRCHDLRDHATDKHRTVDDAPFGGGAGMVMRPEPIFASVEAADPPRPIFLMSPGGRRFDQAMARELADLDGFSLLCGRYEGVDHRVRRELIDDEISIGDVVLSGGEVAACLIIEAVTRLRDGAMGNAESPVTESFGASGLLEEPQYTRPATYRDHEVPPILLSGDHARIERYRQAQRLHRTLRDRPDLIEARGGLTADDTRLLEEFPADPYH</sequence>
<dbReference type="InterPro" id="IPR029028">
    <property type="entry name" value="Alpha/beta_knot_MTases"/>
</dbReference>
<feature type="domain" description="tRNA methyltransferase TRMD/TRM10-type" evidence="18">
    <location>
        <begin position="8"/>
        <end position="229"/>
    </location>
</feature>
<evidence type="ECO:0000256" key="4">
    <source>
        <dbReference type="ARBA" id="ARBA00011738"/>
    </source>
</evidence>
<evidence type="ECO:0000259" key="18">
    <source>
        <dbReference type="Pfam" id="PF01746"/>
    </source>
</evidence>
<keyword evidence="11 15" id="KW-0819">tRNA processing</keyword>
<evidence type="ECO:0000256" key="13">
    <source>
        <dbReference type="ARBA" id="ARBA00033392"/>
    </source>
</evidence>
<dbReference type="InterPro" id="IPR029026">
    <property type="entry name" value="tRNA_m1G_MTases_N"/>
</dbReference>
<dbReference type="KEGG" id="aym:YM304_18760"/>
<comment type="subcellular location">
    <subcellularLocation>
        <location evidence="2 15 17">Cytoplasm</location>
    </subcellularLocation>
</comment>
<dbReference type="InterPro" id="IPR023148">
    <property type="entry name" value="tRNA_m1G_MeTrfase_C_sf"/>
</dbReference>
<evidence type="ECO:0000256" key="14">
    <source>
        <dbReference type="ARBA" id="ARBA00047783"/>
    </source>
</evidence>
<dbReference type="Gene3D" id="3.40.1280.10">
    <property type="match status" value="1"/>
</dbReference>
<evidence type="ECO:0000313" key="19">
    <source>
        <dbReference type="EMBL" id="BAN02190.1"/>
    </source>
</evidence>
<organism evidence="19 20">
    <name type="scientific">Ilumatobacter coccineus (strain NBRC 103263 / KCTC 29153 / YM16-304)</name>
    <dbReference type="NCBI Taxonomy" id="1313172"/>
    <lineage>
        <taxon>Bacteria</taxon>
        <taxon>Bacillati</taxon>
        <taxon>Actinomycetota</taxon>
        <taxon>Acidimicrobiia</taxon>
        <taxon>Acidimicrobiales</taxon>
        <taxon>Ilumatobacteraceae</taxon>
        <taxon>Ilumatobacter</taxon>
    </lineage>
</organism>
<dbReference type="Pfam" id="PF01746">
    <property type="entry name" value="tRNA_m1G_MT"/>
    <property type="match status" value="1"/>
</dbReference>
<dbReference type="InterPro" id="IPR002649">
    <property type="entry name" value="tRNA_m1G_MeTrfase_TrmD"/>
</dbReference>
<keyword evidence="10 15" id="KW-0949">S-adenosyl-L-methionine</keyword>
<dbReference type="GO" id="GO:0005829">
    <property type="term" value="C:cytosol"/>
    <property type="evidence" value="ECO:0007669"/>
    <property type="project" value="TreeGrafter"/>
</dbReference>
<dbReference type="InterPro" id="IPR016009">
    <property type="entry name" value="tRNA_MeTrfase_TRMD/TRM10"/>
</dbReference>
<evidence type="ECO:0000256" key="1">
    <source>
        <dbReference type="ARBA" id="ARBA00002634"/>
    </source>
</evidence>
<dbReference type="NCBIfam" id="NF000648">
    <property type="entry name" value="PRK00026.1"/>
    <property type="match status" value="1"/>
</dbReference>
<evidence type="ECO:0000256" key="11">
    <source>
        <dbReference type="ARBA" id="ARBA00022694"/>
    </source>
</evidence>
<keyword evidence="20" id="KW-1185">Reference proteome</keyword>
<accession>A0A6C7E6V9</accession>
<keyword evidence="7 15" id="KW-0963">Cytoplasm</keyword>
<keyword evidence="8 15" id="KW-0489">Methyltransferase</keyword>
<dbReference type="HAMAP" id="MF_00605">
    <property type="entry name" value="TrmD"/>
    <property type="match status" value="1"/>
</dbReference>
<comment type="subunit">
    <text evidence="4 15 17">Homodimer.</text>
</comment>
<dbReference type="SUPFAM" id="SSF75217">
    <property type="entry name" value="alpha/beta knot"/>
    <property type="match status" value="1"/>
</dbReference>
<feature type="binding site" evidence="15 16">
    <location>
        <position position="116"/>
    </location>
    <ligand>
        <name>S-adenosyl-L-methionine</name>
        <dbReference type="ChEBI" id="CHEBI:59789"/>
    </ligand>
</feature>
<evidence type="ECO:0000256" key="9">
    <source>
        <dbReference type="ARBA" id="ARBA00022679"/>
    </source>
</evidence>
<evidence type="ECO:0000256" key="6">
    <source>
        <dbReference type="ARBA" id="ARBA00014679"/>
    </source>
</evidence>
<evidence type="ECO:0000256" key="3">
    <source>
        <dbReference type="ARBA" id="ARBA00007630"/>
    </source>
</evidence>
<evidence type="ECO:0000256" key="7">
    <source>
        <dbReference type="ARBA" id="ARBA00022490"/>
    </source>
</evidence>
<evidence type="ECO:0000256" key="16">
    <source>
        <dbReference type="PIRSR" id="PIRSR000386-1"/>
    </source>
</evidence>
<dbReference type="Gene3D" id="1.10.1270.20">
    <property type="entry name" value="tRNA(m1g37)methyltransferase, domain 2"/>
    <property type="match status" value="1"/>
</dbReference>
<reference evidence="19 20" key="1">
    <citation type="journal article" date="2013" name="Int. J. Syst. Evol. Microbiol.">
        <title>Ilumatobacter nonamiense sp. nov. and Ilumatobacter coccineum sp. nov., isolated from seashore sand.</title>
        <authorList>
            <person name="Matsumoto A."/>
            <person name="Kasai H."/>
            <person name="Matsuo Y."/>
            <person name="Shizuri Y."/>
            <person name="Ichikawa N."/>
            <person name="Fujita N."/>
            <person name="Omura S."/>
            <person name="Takahashi Y."/>
        </authorList>
    </citation>
    <scope>NUCLEOTIDE SEQUENCE [LARGE SCALE GENOMIC DNA]</scope>
    <source>
        <strain evidence="20">NBRC 103263 / KCTC 29153 / YM16-304</strain>
    </source>
</reference>
<name>A0A6C7E6V9_ILUCY</name>
<evidence type="ECO:0000256" key="12">
    <source>
        <dbReference type="ARBA" id="ARBA00029736"/>
    </source>
</evidence>
<evidence type="ECO:0000256" key="10">
    <source>
        <dbReference type="ARBA" id="ARBA00022691"/>
    </source>
</evidence>
<evidence type="ECO:0000256" key="8">
    <source>
        <dbReference type="ARBA" id="ARBA00022603"/>
    </source>
</evidence>
<evidence type="ECO:0000256" key="2">
    <source>
        <dbReference type="ARBA" id="ARBA00004496"/>
    </source>
</evidence>
<proteinExistence type="inferred from homology"/>
<dbReference type="NCBIfam" id="TIGR00088">
    <property type="entry name" value="trmD"/>
    <property type="match status" value="1"/>
</dbReference>
<evidence type="ECO:0000256" key="17">
    <source>
        <dbReference type="RuleBase" id="RU003464"/>
    </source>
</evidence>
<dbReference type="EC" id="2.1.1.228" evidence="5 15"/>
<comment type="function">
    <text evidence="1 15 17">Specifically methylates guanosine-37 in various tRNAs.</text>
</comment>
<comment type="caution">
    <text evidence="15">Lacks conserved residue(s) required for the propagation of feature annotation.</text>
</comment>
<evidence type="ECO:0000313" key="20">
    <source>
        <dbReference type="Proteomes" id="UP000011863"/>
    </source>
</evidence>